<accession>A0A3S5FFM6</accession>
<dbReference type="InterPro" id="IPR001478">
    <property type="entry name" value="PDZ"/>
</dbReference>
<name>A0A3S5FFM6_9PLAT</name>
<dbReference type="GO" id="GO:0099072">
    <property type="term" value="P:regulation of postsynaptic membrane neurotransmitter receptor levels"/>
    <property type="evidence" value="ECO:0007669"/>
    <property type="project" value="TreeGrafter"/>
</dbReference>
<feature type="domain" description="PDZ" evidence="4">
    <location>
        <begin position="103"/>
        <end position="191"/>
    </location>
</feature>
<feature type="compositionally biased region" description="Low complexity" evidence="3">
    <location>
        <begin position="219"/>
        <end position="238"/>
    </location>
</feature>
<evidence type="ECO:0000256" key="3">
    <source>
        <dbReference type="SAM" id="MobiDB-lite"/>
    </source>
</evidence>
<dbReference type="SMART" id="SM00228">
    <property type="entry name" value="PDZ"/>
    <property type="match status" value="1"/>
</dbReference>
<proteinExistence type="predicted"/>
<dbReference type="AlphaFoldDB" id="A0A3S5FFM6"/>
<comment type="subcellular location">
    <subcellularLocation>
        <location evidence="1">Membrane</location>
    </subcellularLocation>
</comment>
<dbReference type="OrthoDB" id="78824at2759"/>
<dbReference type="SUPFAM" id="SSF50156">
    <property type="entry name" value="PDZ domain-like"/>
    <property type="match status" value="1"/>
</dbReference>
<dbReference type="GO" id="GO:0031594">
    <property type="term" value="C:neuromuscular junction"/>
    <property type="evidence" value="ECO:0007669"/>
    <property type="project" value="TreeGrafter"/>
</dbReference>
<dbReference type="InterPro" id="IPR050614">
    <property type="entry name" value="Synaptic_Scaffolding_LAP-MAGUK"/>
</dbReference>
<dbReference type="GO" id="GO:0098839">
    <property type="term" value="C:postsynaptic density membrane"/>
    <property type="evidence" value="ECO:0007669"/>
    <property type="project" value="TreeGrafter"/>
</dbReference>
<dbReference type="PROSITE" id="PS50106">
    <property type="entry name" value="PDZ"/>
    <property type="match status" value="1"/>
</dbReference>
<dbReference type="GO" id="GO:0019901">
    <property type="term" value="F:protein kinase binding"/>
    <property type="evidence" value="ECO:0007669"/>
    <property type="project" value="TreeGrafter"/>
</dbReference>
<feature type="region of interest" description="Disordered" evidence="3">
    <location>
        <begin position="206"/>
        <end position="295"/>
    </location>
</feature>
<evidence type="ECO:0000256" key="2">
    <source>
        <dbReference type="ARBA" id="ARBA00023136"/>
    </source>
</evidence>
<evidence type="ECO:0000259" key="4">
    <source>
        <dbReference type="PROSITE" id="PS50106"/>
    </source>
</evidence>
<reference evidence="5" key="1">
    <citation type="submission" date="2018-11" db="EMBL/GenBank/DDBJ databases">
        <authorList>
            <consortium name="Pathogen Informatics"/>
        </authorList>
    </citation>
    <scope>NUCLEOTIDE SEQUENCE</scope>
</reference>
<dbReference type="GO" id="GO:0098609">
    <property type="term" value="P:cell-cell adhesion"/>
    <property type="evidence" value="ECO:0007669"/>
    <property type="project" value="TreeGrafter"/>
</dbReference>
<comment type="caution">
    <text evidence="5">The sequence shown here is derived from an EMBL/GenBank/DDBJ whole genome shotgun (WGS) entry which is preliminary data.</text>
</comment>
<sequence>MSDWSFPDVSSSRSQSERRRVHHLIQVDSSDADNDLLATEYPASRSPHQGLPERKFPFGSKSTAAVNHGGFSSVTTTESTSRAVTLRRPRPVARLEPNTLFIEVVLQRGTSAGLGFSIAGGVGNEHIDDDSGIFITKITSGGVADTDGRISVGDRLVQVNDKPLVGITHEYAVDVLRGAGDRVHLFLVKPSPKLWKAMGSATRELDAQETWTGSTSARGASLSTGFSTGASGTGVVSLDPASLEANDRDSGGDEGVGLSGDIGVADLGHRDPKEYETKEMHMLEQRREEEKLSVD</sequence>
<dbReference type="GO" id="GO:0043005">
    <property type="term" value="C:neuron projection"/>
    <property type="evidence" value="ECO:0007669"/>
    <property type="project" value="TreeGrafter"/>
</dbReference>
<dbReference type="GO" id="GO:0007268">
    <property type="term" value="P:chemical synaptic transmission"/>
    <property type="evidence" value="ECO:0007669"/>
    <property type="project" value="TreeGrafter"/>
</dbReference>
<evidence type="ECO:0000256" key="1">
    <source>
        <dbReference type="ARBA" id="ARBA00004370"/>
    </source>
</evidence>
<dbReference type="InterPro" id="IPR036034">
    <property type="entry name" value="PDZ_sf"/>
</dbReference>
<protein>
    <recommendedName>
        <fullName evidence="4">PDZ domain-containing protein</fullName>
    </recommendedName>
</protein>
<gene>
    <name evidence="5" type="ORF">PXEA_LOCUS26183</name>
</gene>
<dbReference type="Gene3D" id="2.30.42.10">
    <property type="match status" value="1"/>
</dbReference>
<dbReference type="PANTHER" id="PTHR23119">
    <property type="entry name" value="DISCS LARGE"/>
    <property type="match status" value="1"/>
</dbReference>
<dbReference type="GO" id="GO:0016323">
    <property type="term" value="C:basolateral plasma membrane"/>
    <property type="evidence" value="ECO:0007669"/>
    <property type="project" value="TreeGrafter"/>
</dbReference>
<feature type="region of interest" description="Disordered" evidence="3">
    <location>
        <begin position="1"/>
        <end position="27"/>
    </location>
</feature>
<keyword evidence="2" id="KW-0472">Membrane</keyword>
<feature type="compositionally biased region" description="Polar residues" evidence="3">
    <location>
        <begin position="209"/>
        <end position="218"/>
    </location>
</feature>
<feature type="compositionally biased region" description="Basic and acidic residues" evidence="3">
    <location>
        <begin position="267"/>
        <end position="295"/>
    </location>
</feature>
<dbReference type="GO" id="GO:0043113">
    <property type="term" value="P:receptor clustering"/>
    <property type="evidence" value="ECO:0007669"/>
    <property type="project" value="TreeGrafter"/>
</dbReference>
<evidence type="ECO:0000313" key="5">
    <source>
        <dbReference type="EMBL" id="VEL32743.1"/>
    </source>
</evidence>
<keyword evidence="6" id="KW-1185">Reference proteome</keyword>
<evidence type="ECO:0000313" key="6">
    <source>
        <dbReference type="Proteomes" id="UP000784294"/>
    </source>
</evidence>
<organism evidence="5 6">
    <name type="scientific">Protopolystoma xenopodis</name>
    <dbReference type="NCBI Taxonomy" id="117903"/>
    <lineage>
        <taxon>Eukaryota</taxon>
        <taxon>Metazoa</taxon>
        <taxon>Spiralia</taxon>
        <taxon>Lophotrochozoa</taxon>
        <taxon>Platyhelminthes</taxon>
        <taxon>Monogenea</taxon>
        <taxon>Polyopisthocotylea</taxon>
        <taxon>Polystomatidea</taxon>
        <taxon>Polystomatidae</taxon>
        <taxon>Protopolystoma</taxon>
    </lineage>
</organism>
<dbReference type="Proteomes" id="UP000784294">
    <property type="component" value="Unassembled WGS sequence"/>
</dbReference>
<dbReference type="Pfam" id="PF00595">
    <property type="entry name" value="PDZ"/>
    <property type="match status" value="1"/>
</dbReference>
<dbReference type="GO" id="GO:0097120">
    <property type="term" value="P:receptor localization to synapse"/>
    <property type="evidence" value="ECO:0007669"/>
    <property type="project" value="TreeGrafter"/>
</dbReference>
<dbReference type="GO" id="GO:0045197">
    <property type="term" value="P:establishment or maintenance of epithelial cell apical/basal polarity"/>
    <property type="evidence" value="ECO:0007669"/>
    <property type="project" value="TreeGrafter"/>
</dbReference>
<dbReference type="EMBL" id="CAAALY010244585">
    <property type="protein sequence ID" value="VEL32743.1"/>
    <property type="molecule type" value="Genomic_DNA"/>
</dbReference>
<dbReference type="PANTHER" id="PTHR23119:SF51">
    <property type="entry name" value="DISKS LARGE 1 TUMOR SUPPRESSOR PROTEIN"/>
    <property type="match status" value="1"/>
</dbReference>